<accession>A0A645HPP7</accession>
<dbReference type="EMBL" id="VSSQ01097671">
    <property type="protein sequence ID" value="MPN40937.1"/>
    <property type="molecule type" value="Genomic_DNA"/>
</dbReference>
<gene>
    <name evidence="1" type="ORF">SDC9_188477</name>
</gene>
<name>A0A645HPP7_9ZZZZ</name>
<proteinExistence type="predicted"/>
<organism evidence="1">
    <name type="scientific">bioreactor metagenome</name>
    <dbReference type="NCBI Taxonomy" id="1076179"/>
    <lineage>
        <taxon>unclassified sequences</taxon>
        <taxon>metagenomes</taxon>
        <taxon>ecological metagenomes</taxon>
    </lineage>
</organism>
<evidence type="ECO:0000313" key="1">
    <source>
        <dbReference type="EMBL" id="MPN40937.1"/>
    </source>
</evidence>
<sequence>MEDIDVLVSDESLDKDALLVVNSTGVEIV</sequence>
<comment type="caution">
    <text evidence="1">The sequence shown here is derived from an EMBL/GenBank/DDBJ whole genome shotgun (WGS) entry which is preliminary data.</text>
</comment>
<protein>
    <submittedName>
        <fullName evidence="1">Uncharacterized protein</fullName>
    </submittedName>
</protein>
<dbReference type="AlphaFoldDB" id="A0A645HPP7"/>
<reference evidence="1" key="1">
    <citation type="submission" date="2019-08" db="EMBL/GenBank/DDBJ databases">
        <authorList>
            <person name="Kucharzyk K."/>
            <person name="Murdoch R.W."/>
            <person name="Higgins S."/>
            <person name="Loffler F."/>
        </authorList>
    </citation>
    <scope>NUCLEOTIDE SEQUENCE</scope>
</reference>